<feature type="transmembrane region" description="Helical" evidence="1">
    <location>
        <begin position="538"/>
        <end position="559"/>
    </location>
</feature>
<evidence type="ECO:0000313" key="3">
    <source>
        <dbReference type="Proteomes" id="UP001197795"/>
    </source>
</evidence>
<feature type="transmembrane region" description="Helical" evidence="1">
    <location>
        <begin position="12"/>
        <end position="29"/>
    </location>
</feature>
<dbReference type="EMBL" id="JAJEPV010000004">
    <property type="protein sequence ID" value="MCC2118506.1"/>
    <property type="molecule type" value="Genomic_DNA"/>
</dbReference>
<keyword evidence="1" id="KW-0812">Transmembrane</keyword>
<keyword evidence="3" id="KW-1185">Reference proteome</keyword>
<feature type="transmembrane region" description="Helical" evidence="1">
    <location>
        <begin position="114"/>
        <end position="135"/>
    </location>
</feature>
<dbReference type="RefSeq" id="WP_227732298.1">
    <property type="nucleotide sequence ID" value="NZ_JAJEPV010000004.1"/>
</dbReference>
<evidence type="ECO:0000313" key="2">
    <source>
        <dbReference type="EMBL" id="MCC2118506.1"/>
    </source>
</evidence>
<feature type="transmembrane region" description="Helical" evidence="1">
    <location>
        <begin position="72"/>
        <end position="93"/>
    </location>
</feature>
<feature type="transmembrane region" description="Helical" evidence="1">
    <location>
        <begin position="393"/>
        <end position="415"/>
    </location>
</feature>
<accession>A0AAE3A149</accession>
<feature type="transmembrane region" description="Helical" evidence="1">
    <location>
        <begin position="508"/>
        <end position="526"/>
    </location>
</feature>
<evidence type="ECO:0000256" key="1">
    <source>
        <dbReference type="SAM" id="Phobius"/>
    </source>
</evidence>
<dbReference type="AlphaFoldDB" id="A0AAE3A149"/>
<feature type="transmembrane region" description="Helical" evidence="1">
    <location>
        <begin position="297"/>
        <end position="315"/>
    </location>
</feature>
<feature type="transmembrane region" description="Helical" evidence="1">
    <location>
        <begin position="38"/>
        <end position="66"/>
    </location>
</feature>
<keyword evidence="1" id="KW-0472">Membrane</keyword>
<name>A0AAE3A149_9FIRM</name>
<keyword evidence="1" id="KW-1133">Transmembrane helix</keyword>
<feature type="transmembrane region" description="Helical" evidence="1">
    <location>
        <begin position="436"/>
        <end position="455"/>
    </location>
</feature>
<feature type="transmembrane region" description="Helical" evidence="1">
    <location>
        <begin position="335"/>
        <end position="356"/>
    </location>
</feature>
<sequence>MNGFYGSAFGNILGTLYFLLFQCVGVLYIKRIFPEKGLLFHLLTGSVSGSVLLQWIPALFAFFFGFSMTAHIMALLFVVICLVLLYVFCHPAAAVSSTAPTKDYRQLLRRNYAFLLLAGGTFVLFCILLSTHTILPKDDGLHVGQCTYGDLQMHLGIITSIANQQTFPPYYSISPWDKLCYPFLCDSISSSIYLFGASLRYAYMLPMYFAFFQVITGFYAIADVLFHDRAKSLAAWVLFFYNGGLGFVYFIDWSREGGYKFSDIFTGYYTTPTNLVDRNIRWVNIIADMLLPQRATLFGYAILFCAIWLLLRTIRNGEKECFLPAGILAGTLPMIHTHSFVAILILSACWMLLCLYRSVPHNTSPVEHPGAVLLGCFVTCMILLEILNESSAAVAPVLLFRFGILVAASLVLYGLSLLYRCFSGKSTNNDTLQKFLTTWGVFFGVLLLLALPQLLEWTFGQTTQSGFLLGHFNWGNQGDTYLWFYLKNWGAILLLFVPAMIHCKKEDFDVMSGAFLLWFVVEIISFTPNTYDNNKLLYITYIFVCCLSADYGIDFLRSLKKASSRYLCMIGMVFLCTFSAVLTLCREVISDYTAYSSAQVEAAAFVEQNTSPTSRFLTNNRHVNEIAALAGRNVLNGAGTFLAMHGLYHTEYHEDFRTIYETPAVSADLIRTYDIDYIEVSSWERASYAVDENYFRSAWPCIFDNGEIQIYQINP</sequence>
<protein>
    <submittedName>
        <fullName evidence="2">Uncharacterized protein</fullName>
    </submittedName>
</protein>
<feature type="transmembrane region" description="Helical" evidence="1">
    <location>
        <begin position="482"/>
        <end position="501"/>
    </location>
</feature>
<proteinExistence type="predicted"/>
<comment type="caution">
    <text evidence="2">The sequence shown here is derived from an EMBL/GenBank/DDBJ whole genome shotgun (WGS) entry which is preliminary data.</text>
</comment>
<feature type="transmembrane region" description="Helical" evidence="1">
    <location>
        <begin position="233"/>
        <end position="251"/>
    </location>
</feature>
<feature type="transmembrane region" description="Helical" evidence="1">
    <location>
        <begin position="208"/>
        <end position="227"/>
    </location>
</feature>
<reference evidence="2 3" key="1">
    <citation type="submission" date="2021-10" db="EMBL/GenBank/DDBJ databases">
        <title>Anaerobic single-cell dispensing facilitates the cultivation of human gut bacteria.</title>
        <authorList>
            <person name="Afrizal A."/>
        </authorList>
    </citation>
    <scope>NUCLEOTIDE SEQUENCE [LARGE SCALE GENOMIC DNA]</scope>
    <source>
        <strain evidence="2 3">CLA-AA-H273</strain>
    </source>
</reference>
<feature type="transmembrane region" description="Helical" evidence="1">
    <location>
        <begin position="566"/>
        <end position="584"/>
    </location>
</feature>
<gene>
    <name evidence="2" type="ORF">LKD75_02680</name>
</gene>
<feature type="transmembrane region" description="Helical" evidence="1">
    <location>
        <begin position="368"/>
        <end position="387"/>
    </location>
</feature>
<dbReference type="Proteomes" id="UP001197795">
    <property type="component" value="Unassembled WGS sequence"/>
</dbReference>
<organism evidence="2 3">
    <name type="scientific">Waltera acetigignens</name>
    <dbReference type="NCBI Taxonomy" id="2981769"/>
    <lineage>
        <taxon>Bacteria</taxon>
        <taxon>Bacillati</taxon>
        <taxon>Bacillota</taxon>
        <taxon>Clostridia</taxon>
        <taxon>Lachnospirales</taxon>
        <taxon>Lachnospiraceae</taxon>
        <taxon>Waltera</taxon>
    </lineage>
</organism>